<dbReference type="EMBL" id="LUKN01004502">
    <property type="protein sequence ID" value="OAQ95905.1"/>
    <property type="molecule type" value="Genomic_DNA"/>
</dbReference>
<dbReference type="Proteomes" id="UP000243081">
    <property type="component" value="Unassembled WGS sequence"/>
</dbReference>
<dbReference type="InterPro" id="IPR019800">
    <property type="entry name" value="Glyco_hydro_3_AS"/>
</dbReference>
<evidence type="ECO:0000313" key="11">
    <source>
        <dbReference type="EMBL" id="OAQ95905.1"/>
    </source>
</evidence>
<evidence type="ECO:0000256" key="3">
    <source>
        <dbReference type="ARBA" id="ARBA00005336"/>
    </source>
</evidence>
<dbReference type="OrthoDB" id="416222at2759"/>
<keyword evidence="8" id="KW-0326">Glycosidase</keyword>
<dbReference type="PRINTS" id="PR00133">
    <property type="entry name" value="GLHYDRLASE3"/>
</dbReference>
<reference evidence="11 12" key="1">
    <citation type="submission" date="2016-03" db="EMBL/GenBank/DDBJ databases">
        <title>Fine-scale spatial genetic structure of a fungal parasite of coffee scale insects.</title>
        <authorList>
            <person name="Jackson D."/>
            <person name="Zemenick K.A."/>
            <person name="Malloure B."/>
            <person name="Quandt C.A."/>
            <person name="James T.Y."/>
        </authorList>
    </citation>
    <scope>NUCLEOTIDE SEQUENCE [LARGE SCALE GENOMIC DNA]</scope>
    <source>
        <strain evidence="11 12">UM487</strain>
    </source>
</reference>
<evidence type="ECO:0000256" key="7">
    <source>
        <dbReference type="ARBA" id="ARBA00023180"/>
    </source>
</evidence>
<comment type="caution">
    <text evidence="11">The sequence shown here is derived from an EMBL/GenBank/DDBJ whole genome shotgun (WGS) entry which is preliminary data.</text>
</comment>
<dbReference type="GO" id="GO:0008422">
    <property type="term" value="F:beta-glucosidase activity"/>
    <property type="evidence" value="ECO:0007669"/>
    <property type="project" value="UniProtKB-EC"/>
</dbReference>
<evidence type="ECO:0000256" key="6">
    <source>
        <dbReference type="ARBA" id="ARBA00022801"/>
    </source>
</evidence>
<evidence type="ECO:0000256" key="2">
    <source>
        <dbReference type="ARBA" id="ARBA00004987"/>
    </source>
</evidence>
<organism evidence="11 12">
    <name type="scientific">Cordyceps confragosa</name>
    <name type="common">Lecanicillium lecanii</name>
    <dbReference type="NCBI Taxonomy" id="2714763"/>
    <lineage>
        <taxon>Eukaryota</taxon>
        <taxon>Fungi</taxon>
        <taxon>Dikarya</taxon>
        <taxon>Ascomycota</taxon>
        <taxon>Pezizomycotina</taxon>
        <taxon>Sordariomycetes</taxon>
        <taxon>Hypocreomycetidae</taxon>
        <taxon>Hypocreales</taxon>
        <taxon>Cordycipitaceae</taxon>
        <taxon>Akanthomyces</taxon>
    </lineage>
</organism>
<comment type="pathway">
    <text evidence="2">Glycan metabolism; cellulose degradation.</text>
</comment>
<keyword evidence="6" id="KW-0378">Hydrolase</keyword>
<dbReference type="PANTHER" id="PTHR42715">
    <property type="entry name" value="BETA-GLUCOSIDASE"/>
    <property type="match status" value="1"/>
</dbReference>
<gene>
    <name evidence="11" type="ORF">LLEC1_07893</name>
</gene>
<feature type="chain" id="PRO_5008104008" description="beta-glucosidase" evidence="9">
    <location>
        <begin position="18"/>
        <end position="333"/>
    </location>
</feature>
<dbReference type="UniPathway" id="UPA00696"/>
<dbReference type="PROSITE" id="PS00775">
    <property type="entry name" value="GLYCOSYL_HYDROL_F3"/>
    <property type="match status" value="1"/>
</dbReference>
<dbReference type="PANTHER" id="PTHR42715:SF5">
    <property type="entry name" value="BETA-GLUCOSIDASE M-RELATED"/>
    <property type="match status" value="1"/>
</dbReference>
<feature type="signal peptide" evidence="9">
    <location>
        <begin position="1"/>
        <end position="17"/>
    </location>
</feature>
<evidence type="ECO:0000256" key="9">
    <source>
        <dbReference type="SAM" id="SignalP"/>
    </source>
</evidence>
<dbReference type="InterPro" id="IPR036962">
    <property type="entry name" value="Glyco_hydro_3_N_sf"/>
</dbReference>
<dbReference type="InterPro" id="IPR001764">
    <property type="entry name" value="Glyco_hydro_3_N"/>
</dbReference>
<evidence type="ECO:0000256" key="5">
    <source>
        <dbReference type="ARBA" id="ARBA00022729"/>
    </source>
</evidence>
<keyword evidence="5 9" id="KW-0732">Signal</keyword>
<accession>A0A179HZE1</accession>
<dbReference type="Pfam" id="PF00933">
    <property type="entry name" value="Glyco_hydro_3"/>
    <property type="match status" value="1"/>
</dbReference>
<keyword evidence="12" id="KW-1185">Reference proteome</keyword>
<comment type="catalytic activity">
    <reaction evidence="1">
        <text>Hydrolysis of terminal, non-reducing beta-D-glucosyl residues with release of beta-D-glucose.</text>
        <dbReference type="EC" id="3.2.1.21"/>
    </reaction>
</comment>
<name>A0A179HZE1_CORDF</name>
<dbReference type="SUPFAM" id="SSF51445">
    <property type="entry name" value="(Trans)glycosidases"/>
    <property type="match status" value="1"/>
</dbReference>
<evidence type="ECO:0000256" key="1">
    <source>
        <dbReference type="ARBA" id="ARBA00000448"/>
    </source>
</evidence>
<sequence length="333" mass="35586">MLLSLLAGLVLVHPAVGGQVYFRQDGGRGGDDAYQHSPEVLPSPPITGQNEWADAFAKAKAMVDQMTLEEKVSLTGGVDLKSGCSGSIPGIPRLNFPGMCLNDAGNGVRATDNVSGFASGIGVGASWNKDLAHKRGIALGGENRRKGVNVMLGPVVGPAWTVVKGGRNWEGSVKHYIGNEQELYRSPEGDVQAVSSNIDDKTMHELYLWPFIDLVKAGAANVMCSYNRLNQTYACGNSKTLNGILKTELGFQGFVVSDWGAQHAFSDAPNGLDVGMPNSDPFWGAHLVDAVKNGTLPESRVTDMAMRYSHCKLLFVQTLMLTSYAESLPRGTS</sequence>
<feature type="domain" description="Glycoside hydrolase family 3 N-terminal" evidence="10">
    <location>
        <begin position="172"/>
        <end position="307"/>
    </location>
</feature>
<dbReference type="OMA" id="CVEENIG"/>
<dbReference type="AlphaFoldDB" id="A0A179HZE1"/>
<evidence type="ECO:0000259" key="10">
    <source>
        <dbReference type="Pfam" id="PF00933"/>
    </source>
</evidence>
<dbReference type="InterPro" id="IPR050288">
    <property type="entry name" value="Cellulose_deg_GH3"/>
</dbReference>
<proteinExistence type="inferred from homology"/>
<comment type="similarity">
    <text evidence="3">Belongs to the glycosyl hydrolase 3 family.</text>
</comment>
<evidence type="ECO:0000256" key="4">
    <source>
        <dbReference type="ARBA" id="ARBA00012744"/>
    </source>
</evidence>
<dbReference type="EC" id="3.2.1.21" evidence="4"/>
<evidence type="ECO:0000256" key="8">
    <source>
        <dbReference type="ARBA" id="ARBA00023295"/>
    </source>
</evidence>
<dbReference type="GO" id="GO:0030245">
    <property type="term" value="P:cellulose catabolic process"/>
    <property type="evidence" value="ECO:0007669"/>
    <property type="project" value="UniProtKB-UniPathway"/>
</dbReference>
<evidence type="ECO:0000313" key="12">
    <source>
        <dbReference type="Proteomes" id="UP000243081"/>
    </source>
</evidence>
<dbReference type="Gene3D" id="3.20.20.300">
    <property type="entry name" value="Glycoside hydrolase, family 3, N-terminal domain"/>
    <property type="match status" value="2"/>
</dbReference>
<dbReference type="InterPro" id="IPR017853">
    <property type="entry name" value="GH"/>
</dbReference>
<protein>
    <recommendedName>
        <fullName evidence="4">beta-glucosidase</fullName>
        <ecNumber evidence="4">3.2.1.21</ecNumber>
    </recommendedName>
</protein>
<keyword evidence="7" id="KW-0325">Glycoprotein</keyword>